<gene>
    <name evidence="13" type="ORF">AMELA_G00207470</name>
</gene>
<keyword evidence="3" id="KW-0337">GPI-anchor biosynthesis</keyword>
<evidence type="ECO:0000313" key="13">
    <source>
        <dbReference type="EMBL" id="KAF4077386.1"/>
    </source>
</evidence>
<keyword evidence="6" id="KW-0333">Golgi apparatus</keyword>
<dbReference type="InterPro" id="IPR039545">
    <property type="entry name" value="PGAP2"/>
</dbReference>
<dbReference type="Proteomes" id="UP000593565">
    <property type="component" value="Unassembled WGS sequence"/>
</dbReference>
<evidence type="ECO:0000259" key="12">
    <source>
        <dbReference type="Pfam" id="PF10277"/>
    </source>
</evidence>
<organism evidence="13 14">
    <name type="scientific">Ameiurus melas</name>
    <name type="common">Black bullhead</name>
    <name type="synonym">Silurus melas</name>
    <dbReference type="NCBI Taxonomy" id="219545"/>
    <lineage>
        <taxon>Eukaryota</taxon>
        <taxon>Metazoa</taxon>
        <taxon>Chordata</taxon>
        <taxon>Craniata</taxon>
        <taxon>Vertebrata</taxon>
        <taxon>Euteleostomi</taxon>
        <taxon>Actinopterygii</taxon>
        <taxon>Neopterygii</taxon>
        <taxon>Teleostei</taxon>
        <taxon>Ostariophysi</taxon>
        <taxon>Siluriformes</taxon>
        <taxon>Ictaluridae</taxon>
        <taxon>Ameiurus</taxon>
    </lineage>
</organism>
<comment type="caution">
    <text evidence="13">The sequence shown here is derived from an EMBL/GenBank/DDBJ whole genome shotgun (WGS) entry which is preliminary data.</text>
</comment>
<feature type="transmembrane region" description="Helical" evidence="11">
    <location>
        <begin position="20"/>
        <end position="45"/>
    </location>
</feature>
<evidence type="ECO:0000313" key="14">
    <source>
        <dbReference type="Proteomes" id="UP000593565"/>
    </source>
</evidence>
<dbReference type="EMBL" id="JAAGNN010000018">
    <property type="protein sequence ID" value="KAF4077386.1"/>
    <property type="molecule type" value="Genomic_DNA"/>
</dbReference>
<protein>
    <recommendedName>
        <fullName evidence="9">Acyltransferase PGAP2</fullName>
    </recommendedName>
    <alternativeName>
        <fullName evidence="10">Post-GPI attachment to proteins factor 2</fullName>
    </alternativeName>
</protein>
<evidence type="ECO:0000256" key="9">
    <source>
        <dbReference type="ARBA" id="ARBA00093632"/>
    </source>
</evidence>
<dbReference type="InterPro" id="IPR019402">
    <property type="entry name" value="CWH43_N"/>
</dbReference>
<reference evidence="13 14" key="1">
    <citation type="submission" date="2020-02" db="EMBL/GenBank/DDBJ databases">
        <title>A chromosome-scale genome assembly of the black bullhead catfish (Ameiurus melas).</title>
        <authorList>
            <person name="Wen M."/>
            <person name="Zham M."/>
            <person name="Cabau C."/>
            <person name="Klopp C."/>
            <person name="Donnadieu C."/>
            <person name="Roques C."/>
            <person name="Bouchez O."/>
            <person name="Lampietro C."/>
            <person name="Jouanno E."/>
            <person name="Herpin A."/>
            <person name="Louis A."/>
            <person name="Berthelot C."/>
            <person name="Parey E."/>
            <person name="Roest-Crollius H."/>
            <person name="Braasch I."/>
            <person name="Postlethwait J."/>
            <person name="Robinson-Rechavi M."/>
            <person name="Echchiki A."/>
            <person name="Begum T."/>
            <person name="Montfort J."/>
            <person name="Schartl M."/>
            <person name="Bobe J."/>
            <person name="Guiguen Y."/>
        </authorList>
    </citation>
    <scope>NUCLEOTIDE SEQUENCE [LARGE SCALE GENOMIC DNA]</scope>
    <source>
        <strain evidence="13">M_S1</strain>
        <tissue evidence="13">Blood</tissue>
    </source>
</reference>
<accession>A0A7J6A3R2</accession>
<dbReference type="OrthoDB" id="68581at2759"/>
<comment type="subcellular location">
    <subcellularLocation>
        <location evidence="1">Golgi apparatus membrane</location>
        <topology evidence="1">Multi-pass membrane protein</topology>
    </subcellularLocation>
</comment>
<proteinExistence type="inferred from homology"/>
<dbReference type="AlphaFoldDB" id="A0A7J6A3R2"/>
<evidence type="ECO:0000256" key="3">
    <source>
        <dbReference type="ARBA" id="ARBA00022502"/>
    </source>
</evidence>
<dbReference type="PANTHER" id="PTHR12892">
    <property type="entry name" value="FGF RECEPTOR ACTIVATING PROTEIN 1"/>
    <property type="match status" value="1"/>
</dbReference>
<evidence type="ECO:0000256" key="7">
    <source>
        <dbReference type="ARBA" id="ARBA00023136"/>
    </source>
</evidence>
<dbReference type="PANTHER" id="PTHR12892:SF11">
    <property type="entry name" value="POST-GPI ATTACHMENT TO PROTEINS FACTOR 2"/>
    <property type="match status" value="1"/>
</dbReference>
<evidence type="ECO:0000256" key="11">
    <source>
        <dbReference type="SAM" id="Phobius"/>
    </source>
</evidence>
<keyword evidence="14" id="KW-1185">Reference proteome</keyword>
<evidence type="ECO:0000256" key="4">
    <source>
        <dbReference type="ARBA" id="ARBA00022692"/>
    </source>
</evidence>
<keyword evidence="5 11" id="KW-1133">Transmembrane helix</keyword>
<evidence type="ECO:0000256" key="10">
    <source>
        <dbReference type="ARBA" id="ARBA00093676"/>
    </source>
</evidence>
<feature type="transmembrane region" description="Helical" evidence="11">
    <location>
        <begin position="144"/>
        <end position="165"/>
    </location>
</feature>
<comment type="function">
    <text evidence="8">Involved in the fatty acid remodeling steps of GPI-anchor maturation where the unsaturated acyl chain at sn-2 of inositol phosphate is replaced by a saturated stearoyl chain. May catalyze the second step of the fatty acid remodeling, by reacylating a lyso-GPI intermediate at sn-2 of inositol phosphate by a saturated chain. The fatty acid remodeling steps is critical for the integration of GPI-APs into lipid rafts.</text>
</comment>
<feature type="transmembrane region" description="Helical" evidence="11">
    <location>
        <begin position="214"/>
        <end position="236"/>
    </location>
</feature>
<evidence type="ECO:0000256" key="8">
    <source>
        <dbReference type="ARBA" id="ARBA00093421"/>
    </source>
</evidence>
<keyword evidence="4 11" id="KW-0812">Transmembrane</keyword>
<feature type="transmembrane region" description="Helical" evidence="11">
    <location>
        <begin position="111"/>
        <end position="132"/>
    </location>
</feature>
<dbReference type="GO" id="GO:0005789">
    <property type="term" value="C:endoplasmic reticulum membrane"/>
    <property type="evidence" value="ECO:0007669"/>
    <property type="project" value="TreeGrafter"/>
</dbReference>
<dbReference type="GO" id="GO:0000139">
    <property type="term" value="C:Golgi membrane"/>
    <property type="evidence" value="ECO:0007669"/>
    <property type="project" value="UniProtKB-SubCell"/>
</dbReference>
<evidence type="ECO:0000256" key="1">
    <source>
        <dbReference type="ARBA" id="ARBA00004653"/>
    </source>
</evidence>
<feature type="transmembrane region" description="Helical" evidence="11">
    <location>
        <begin position="186"/>
        <end position="202"/>
    </location>
</feature>
<feature type="domain" description="CWH43-like N-terminal" evidence="12">
    <location>
        <begin position="20"/>
        <end position="240"/>
    </location>
</feature>
<evidence type="ECO:0000256" key="6">
    <source>
        <dbReference type="ARBA" id="ARBA00023034"/>
    </source>
</evidence>
<evidence type="ECO:0000256" key="2">
    <source>
        <dbReference type="ARBA" id="ARBA00007414"/>
    </source>
</evidence>
<evidence type="ECO:0000256" key="5">
    <source>
        <dbReference type="ARBA" id="ARBA00022989"/>
    </source>
</evidence>
<keyword evidence="7 11" id="KW-0472">Membrane</keyword>
<dbReference type="GO" id="GO:0006506">
    <property type="term" value="P:GPI anchor biosynthetic process"/>
    <property type="evidence" value="ECO:0007669"/>
    <property type="project" value="UniProtKB-KW"/>
</dbReference>
<sequence length="254" mass="29638">MLQGLYGGIDRDNPLVRLPFTVFLVGTVFLPLFGFIICVMLSLIYHFNEANYTHCKVYNYLPSISAAISLTPQRYIWRFCVGLHSAPRFLIAASYFNFYRRRFARQNLEQLGSVLTLLFAVIENAGLLLLTYVCSTETYYLHKIGFITFIGSSWFHMLCTCWLWFKISKYTLSTEEMTSYRYKARLFLFSIVLMLAGFYFYWRHNEYCEPGIYTLFALCEYLVVLSNMAFHVTAYLDFGSKDVMVAVPVESKHI</sequence>
<comment type="similarity">
    <text evidence="2">Belongs to the PGAP2 family.</text>
</comment>
<dbReference type="Pfam" id="PF10277">
    <property type="entry name" value="Frag1"/>
    <property type="match status" value="1"/>
</dbReference>
<name>A0A7J6A3R2_AMEME</name>